<dbReference type="EMBL" id="CADEPI010000038">
    <property type="protein sequence ID" value="CAB3368466.1"/>
    <property type="molecule type" value="Genomic_DNA"/>
</dbReference>
<sequence>MHLRSHTELWHSNNSCVMSCEMEAVLDADQWVKEAEDHIHDVQQHVKKLEVSKKLGSSNCGVYLNMETLEGTLFCIFLSASGLQVVSTSLDERNLQCENDETFETFHALLDKLSPQYTKSFAAELQRKLMGLMDAENQ</sequence>
<evidence type="ECO:0000259" key="2">
    <source>
        <dbReference type="Pfam" id="PF05303"/>
    </source>
</evidence>
<dbReference type="GO" id="GO:0005737">
    <property type="term" value="C:cytoplasm"/>
    <property type="evidence" value="ECO:0007669"/>
    <property type="project" value="TreeGrafter"/>
</dbReference>
<dbReference type="InterPro" id="IPR007967">
    <property type="entry name" value="GSKIP_dom"/>
</dbReference>
<dbReference type="GO" id="GO:0051018">
    <property type="term" value="F:protein kinase A binding"/>
    <property type="evidence" value="ECO:0007669"/>
    <property type="project" value="TreeGrafter"/>
</dbReference>
<dbReference type="Gene3D" id="3.30.2280.10">
    <property type="entry name" value="Hypothetical protein (hspc210)"/>
    <property type="match status" value="1"/>
</dbReference>
<evidence type="ECO:0000313" key="3">
    <source>
        <dbReference type="EMBL" id="CAB3368466.1"/>
    </source>
</evidence>
<comment type="caution">
    <text evidence="3">The sequence shown here is derived from an EMBL/GenBank/DDBJ whole genome shotgun (WGS) entry which is preliminary data.</text>
</comment>
<keyword evidence="4" id="KW-1185">Reference proteome</keyword>
<organism evidence="3 4">
    <name type="scientific">Cloeon dipterum</name>
    <dbReference type="NCBI Taxonomy" id="197152"/>
    <lineage>
        <taxon>Eukaryota</taxon>
        <taxon>Metazoa</taxon>
        <taxon>Ecdysozoa</taxon>
        <taxon>Arthropoda</taxon>
        <taxon>Hexapoda</taxon>
        <taxon>Insecta</taxon>
        <taxon>Pterygota</taxon>
        <taxon>Palaeoptera</taxon>
        <taxon>Ephemeroptera</taxon>
        <taxon>Pisciforma</taxon>
        <taxon>Baetidae</taxon>
        <taxon>Cloeon</taxon>
    </lineage>
</organism>
<proteinExistence type="inferred from homology"/>
<dbReference type="GO" id="GO:0019207">
    <property type="term" value="F:kinase regulator activity"/>
    <property type="evidence" value="ECO:0007669"/>
    <property type="project" value="TreeGrafter"/>
</dbReference>
<evidence type="ECO:0000313" key="4">
    <source>
        <dbReference type="Proteomes" id="UP000494165"/>
    </source>
</evidence>
<comment type="similarity">
    <text evidence="1">Belongs to the GSKIP family.</text>
</comment>
<dbReference type="InterPro" id="IPR023231">
    <property type="entry name" value="GSKIP_dom_sf"/>
</dbReference>
<dbReference type="AlphaFoldDB" id="A0A8S1CHY1"/>
<gene>
    <name evidence="3" type="ORF">CLODIP_2_CD07219</name>
</gene>
<dbReference type="PANTHER" id="PTHR12490:SF4">
    <property type="entry name" value="GSK3B-INTERACTING PROTEIN"/>
    <property type="match status" value="1"/>
</dbReference>
<reference evidence="3 4" key="1">
    <citation type="submission" date="2020-04" db="EMBL/GenBank/DDBJ databases">
        <authorList>
            <person name="Alioto T."/>
            <person name="Alioto T."/>
            <person name="Gomez Garrido J."/>
        </authorList>
    </citation>
    <scope>NUCLEOTIDE SEQUENCE [LARGE SCALE GENOMIC DNA]</scope>
</reference>
<dbReference type="OrthoDB" id="5804279at2759"/>
<dbReference type="Proteomes" id="UP000494165">
    <property type="component" value="Unassembled WGS sequence"/>
</dbReference>
<evidence type="ECO:0000256" key="1">
    <source>
        <dbReference type="ARBA" id="ARBA00009571"/>
    </source>
</evidence>
<dbReference type="Pfam" id="PF05303">
    <property type="entry name" value="GSKIP_dom"/>
    <property type="match status" value="1"/>
</dbReference>
<protein>
    <recommendedName>
        <fullName evidence="2">GSKIP domain-containing protein</fullName>
    </recommendedName>
</protein>
<dbReference type="InterPro" id="IPR037395">
    <property type="entry name" value="GSKIP"/>
</dbReference>
<name>A0A8S1CHY1_9INSE</name>
<accession>A0A8S1CHY1</accession>
<dbReference type="PANTHER" id="PTHR12490">
    <property type="entry name" value="GSK3B-INTERACTING PROTEIN"/>
    <property type="match status" value="1"/>
</dbReference>
<dbReference type="GO" id="GO:0060828">
    <property type="term" value="P:regulation of canonical Wnt signaling pathway"/>
    <property type="evidence" value="ECO:0007669"/>
    <property type="project" value="InterPro"/>
</dbReference>
<feature type="domain" description="GSKIP" evidence="2">
    <location>
        <begin position="33"/>
        <end position="131"/>
    </location>
</feature>
<dbReference type="SUPFAM" id="SSF103107">
    <property type="entry name" value="Hypothetical protein c14orf129, hspc210"/>
    <property type="match status" value="1"/>
</dbReference>